<keyword evidence="3" id="KW-1185">Reference proteome</keyword>
<dbReference type="EMBL" id="CP010802">
    <property type="protein sequence ID" value="ALC17983.1"/>
    <property type="molecule type" value="Genomic_DNA"/>
</dbReference>
<dbReference type="RefSeq" id="WP_053551950.1">
    <property type="nucleotide sequence ID" value="NZ_CP010802.1"/>
</dbReference>
<dbReference type="AlphaFoldDB" id="A0A0M3QGK9"/>
<sequence length="194" mass="22015">MNSGDQTEFVVEERKGNTVCLRREAEKAAPVSGTVAVLMQGLARLIEGQRCFAEEFGLAYGRVFCEEFEDFKGNTPDEVFRLWADGGEEGILRLTRVFDDLVYHQLALVAALDGVARETVAELSPRRVAEQAPGWLGLKPFVWRSYRLLHRKLEHNPNLRHARLVLPGFVKGYVRCREEWKKQTAQQQEKGGAL</sequence>
<name>A0A0M3QGK9_9BACT</name>
<dbReference type="InterPro" id="IPR046883">
    <property type="entry name" value="T6SS_FHA_C"/>
</dbReference>
<evidence type="ECO:0000313" key="3">
    <source>
        <dbReference type="Proteomes" id="UP000057158"/>
    </source>
</evidence>
<evidence type="ECO:0000313" key="2">
    <source>
        <dbReference type="EMBL" id="ALC17983.1"/>
    </source>
</evidence>
<dbReference type="PATRIC" id="fig|1603606.3.peg.3509"/>
<reference evidence="2 3" key="1">
    <citation type="submission" date="2015-07" db="EMBL/GenBank/DDBJ databases">
        <title>Isolation and Genomic Characterization of a Novel Halophilic Metal-Reducing Deltaproteobacterium from the Deep Subsurface.</title>
        <authorList>
            <person name="Badalamenti J.P."/>
            <person name="Summers Z.M."/>
            <person name="Gralnick J.A."/>
            <person name="Bond D.R."/>
        </authorList>
    </citation>
    <scope>NUCLEOTIDE SEQUENCE [LARGE SCALE GENOMIC DNA]</scope>
    <source>
        <strain evidence="2 3">WTL</strain>
    </source>
</reference>
<organism evidence="2 3">
    <name type="scientific">Desulfuromonas soudanensis</name>
    <dbReference type="NCBI Taxonomy" id="1603606"/>
    <lineage>
        <taxon>Bacteria</taxon>
        <taxon>Pseudomonadati</taxon>
        <taxon>Thermodesulfobacteriota</taxon>
        <taxon>Desulfuromonadia</taxon>
        <taxon>Desulfuromonadales</taxon>
        <taxon>Desulfuromonadaceae</taxon>
        <taxon>Desulfuromonas</taxon>
    </lineage>
</organism>
<accession>A0A0M3QGK9</accession>
<protein>
    <recommendedName>
        <fullName evidence="1">Type VI secretion system FHA domain-containing protein</fullName>
    </recommendedName>
</protein>
<gene>
    <name evidence="2" type="ORF">DSOUD_3263</name>
</gene>
<dbReference type="KEGG" id="des:DSOUD_3263"/>
<proteinExistence type="predicted"/>
<dbReference type="Pfam" id="PF20232">
    <property type="entry name" value="T6SS_FHA_C"/>
    <property type="match status" value="1"/>
</dbReference>
<dbReference type="STRING" id="1603606.DSOUD_3263"/>
<evidence type="ECO:0000259" key="1">
    <source>
        <dbReference type="Pfam" id="PF20232"/>
    </source>
</evidence>
<dbReference type="OrthoDB" id="5405746at2"/>
<dbReference type="Proteomes" id="UP000057158">
    <property type="component" value="Chromosome"/>
</dbReference>
<feature type="domain" description="Type VI secretion system FHA" evidence="1">
    <location>
        <begin position="96"/>
        <end position="173"/>
    </location>
</feature>